<protein>
    <submittedName>
        <fullName evidence="3">Uncharacterized protein</fullName>
    </submittedName>
</protein>
<dbReference type="EMBL" id="HBHI01011655">
    <property type="protein sequence ID" value="CAD9667475.1"/>
    <property type="molecule type" value="Transcribed_RNA"/>
</dbReference>
<feature type="region of interest" description="Disordered" evidence="1">
    <location>
        <begin position="27"/>
        <end position="62"/>
    </location>
</feature>
<accession>A0A7S2RCT8</accession>
<name>A0A7S2RCT8_9STRA</name>
<feature type="chain" id="PRO_5031041569" evidence="2">
    <location>
        <begin position="24"/>
        <end position="286"/>
    </location>
</feature>
<gene>
    <name evidence="3" type="ORF">EANT1437_LOCUS5980</name>
</gene>
<feature type="signal peptide" evidence="2">
    <location>
        <begin position="1"/>
        <end position="23"/>
    </location>
</feature>
<evidence type="ECO:0000256" key="1">
    <source>
        <dbReference type="SAM" id="MobiDB-lite"/>
    </source>
</evidence>
<proteinExistence type="predicted"/>
<evidence type="ECO:0000256" key="2">
    <source>
        <dbReference type="SAM" id="SignalP"/>
    </source>
</evidence>
<keyword evidence="2" id="KW-0732">Signal</keyword>
<feature type="compositionally biased region" description="Basic residues" evidence="1">
    <location>
        <begin position="35"/>
        <end position="59"/>
    </location>
</feature>
<dbReference type="AlphaFoldDB" id="A0A7S2RCT8"/>
<organism evidence="3">
    <name type="scientific">Eucampia antarctica</name>
    <dbReference type="NCBI Taxonomy" id="49252"/>
    <lineage>
        <taxon>Eukaryota</taxon>
        <taxon>Sar</taxon>
        <taxon>Stramenopiles</taxon>
        <taxon>Ochrophyta</taxon>
        <taxon>Bacillariophyta</taxon>
        <taxon>Mediophyceae</taxon>
        <taxon>Biddulphiophycidae</taxon>
        <taxon>Hemiaulales</taxon>
        <taxon>Hemiaulaceae</taxon>
        <taxon>Eucampia</taxon>
    </lineage>
</organism>
<reference evidence="3" key="1">
    <citation type="submission" date="2021-01" db="EMBL/GenBank/DDBJ databases">
        <authorList>
            <person name="Corre E."/>
            <person name="Pelletier E."/>
            <person name="Niang G."/>
            <person name="Scheremetjew M."/>
            <person name="Finn R."/>
            <person name="Kale V."/>
            <person name="Holt S."/>
            <person name="Cochrane G."/>
            <person name="Meng A."/>
            <person name="Brown T."/>
            <person name="Cohen L."/>
        </authorList>
    </citation>
    <scope>NUCLEOTIDE SEQUENCE</scope>
    <source>
        <strain evidence="3">CCMP1452</strain>
    </source>
</reference>
<sequence>MIIAKATVFFIALAVSTFSAISAQTPVDDAPKTTKMPKNKKGKKGGKAVHTKSGKKGKKSTSPCEQLLVTRMAFELDSNKRILADNTKLVSEDPVLSTVEAVGALLNQAASVIAESERILFGEATGCDYDTSLENYNSALFENYDSQPTGCSELGRKLEDDPLAMIVKLAQTTSGSEVGRELEEDPLAKIKDIAQSLIRGFLSNVIQYDKLGKVYPLYMGLLGEITCSYYAMSLSVVDIVKGLSGFDLSPFHEDVLRCMLIVYEEGDFFPDVFSIPTVFDAAACGL</sequence>
<evidence type="ECO:0000313" key="3">
    <source>
        <dbReference type="EMBL" id="CAD9667475.1"/>
    </source>
</evidence>